<protein>
    <submittedName>
        <fullName evidence="1">Inosine monophosphate dehydrogenase</fullName>
    </submittedName>
</protein>
<sequence>MSVLDTPLTRLLGIRTPLVLAPMAGASGGQLAAAVHLAGGFGFTAPTYTGLADFRAELALARAALAQPAGPLPIGAGFLGWKLDAGADAVALLDAALAARVRAVWLAFGADLARWAAYVRARAPGTLVFVQVNSVDDALRAVAEYSPDVLVAQGIESGGHGSATAPPILNLLPLVAAALPAGPPVLGAGGLSSGAHLAAFLALGAAGAVAGTRFLLTREATYAPAQKRAVQAAAPGATVRSTAFDALRGTLGWPAGVDGRALRMPAADALDAGGALDSAQRSVAAGMAAGDPAAFVTWAGTGVGALQEEQSAQDVVRALHDEAIVALRAAHAVLGAGDAPR</sequence>
<organism evidence="1 2">
    <name type="scientific">Artomyces pyxidatus</name>
    <dbReference type="NCBI Taxonomy" id="48021"/>
    <lineage>
        <taxon>Eukaryota</taxon>
        <taxon>Fungi</taxon>
        <taxon>Dikarya</taxon>
        <taxon>Basidiomycota</taxon>
        <taxon>Agaricomycotina</taxon>
        <taxon>Agaricomycetes</taxon>
        <taxon>Russulales</taxon>
        <taxon>Auriscalpiaceae</taxon>
        <taxon>Artomyces</taxon>
    </lineage>
</organism>
<gene>
    <name evidence="1" type="ORF">BV25DRAFT_1870919</name>
</gene>
<dbReference type="EMBL" id="MU277215">
    <property type="protein sequence ID" value="KAI0060925.1"/>
    <property type="molecule type" value="Genomic_DNA"/>
</dbReference>
<dbReference type="Proteomes" id="UP000814140">
    <property type="component" value="Unassembled WGS sequence"/>
</dbReference>
<evidence type="ECO:0000313" key="2">
    <source>
        <dbReference type="Proteomes" id="UP000814140"/>
    </source>
</evidence>
<comment type="caution">
    <text evidence="1">The sequence shown here is derived from an EMBL/GenBank/DDBJ whole genome shotgun (WGS) entry which is preliminary data.</text>
</comment>
<reference evidence="1" key="2">
    <citation type="journal article" date="2022" name="New Phytol.">
        <title>Evolutionary transition to the ectomycorrhizal habit in the genomes of a hyperdiverse lineage of mushroom-forming fungi.</title>
        <authorList>
            <person name="Looney B."/>
            <person name="Miyauchi S."/>
            <person name="Morin E."/>
            <person name="Drula E."/>
            <person name="Courty P.E."/>
            <person name="Kohler A."/>
            <person name="Kuo A."/>
            <person name="LaButti K."/>
            <person name="Pangilinan J."/>
            <person name="Lipzen A."/>
            <person name="Riley R."/>
            <person name="Andreopoulos W."/>
            <person name="He G."/>
            <person name="Johnson J."/>
            <person name="Nolan M."/>
            <person name="Tritt A."/>
            <person name="Barry K.W."/>
            <person name="Grigoriev I.V."/>
            <person name="Nagy L.G."/>
            <person name="Hibbett D."/>
            <person name="Henrissat B."/>
            <person name="Matheny P.B."/>
            <person name="Labbe J."/>
            <person name="Martin F.M."/>
        </authorList>
    </citation>
    <scope>NUCLEOTIDE SEQUENCE</scope>
    <source>
        <strain evidence="1">HHB10654</strain>
    </source>
</reference>
<evidence type="ECO:0000313" key="1">
    <source>
        <dbReference type="EMBL" id="KAI0060925.1"/>
    </source>
</evidence>
<reference evidence="1" key="1">
    <citation type="submission" date="2021-03" db="EMBL/GenBank/DDBJ databases">
        <authorList>
            <consortium name="DOE Joint Genome Institute"/>
            <person name="Ahrendt S."/>
            <person name="Looney B.P."/>
            <person name="Miyauchi S."/>
            <person name="Morin E."/>
            <person name="Drula E."/>
            <person name="Courty P.E."/>
            <person name="Chicoki N."/>
            <person name="Fauchery L."/>
            <person name="Kohler A."/>
            <person name="Kuo A."/>
            <person name="Labutti K."/>
            <person name="Pangilinan J."/>
            <person name="Lipzen A."/>
            <person name="Riley R."/>
            <person name="Andreopoulos W."/>
            <person name="He G."/>
            <person name="Johnson J."/>
            <person name="Barry K.W."/>
            <person name="Grigoriev I.V."/>
            <person name="Nagy L."/>
            <person name="Hibbett D."/>
            <person name="Henrissat B."/>
            <person name="Matheny P.B."/>
            <person name="Labbe J."/>
            <person name="Martin F."/>
        </authorList>
    </citation>
    <scope>NUCLEOTIDE SEQUENCE</scope>
    <source>
        <strain evidence="1">HHB10654</strain>
    </source>
</reference>
<proteinExistence type="predicted"/>
<keyword evidence="2" id="KW-1185">Reference proteome</keyword>
<accession>A0ACB8SXP7</accession>
<name>A0ACB8SXP7_9AGAM</name>